<dbReference type="STRING" id="259564.Mbur_1948"/>
<keyword evidence="2 4" id="KW-0689">Ribosomal protein</keyword>
<dbReference type="NCBIfam" id="TIGR03685">
    <property type="entry name" value="ribo_P1_arch"/>
    <property type="match status" value="1"/>
</dbReference>
<comment type="similarity">
    <text evidence="1 4">Belongs to the eukaryotic ribosomal protein P1/P2 family.</text>
</comment>
<dbReference type="GO" id="GO:0003735">
    <property type="term" value="F:structural constituent of ribosome"/>
    <property type="evidence" value="ECO:0007669"/>
    <property type="project" value="InterPro"/>
</dbReference>
<evidence type="ECO:0000256" key="4">
    <source>
        <dbReference type="HAMAP-Rule" id="MF_01478"/>
    </source>
</evidence>
<sequence length="100" mass="10122">MEYIYAALLLHNAGKDITEESVSAVLSAAGTEVNESRAKALVAALEDVDIEEAMATAAFAPAAAVVAAPVAETAAEEVPAEENKAEEEESGMAGLGALFG</sequence>
<dbReference type="HOGENOM" id="CLU_114656_2_0_2"/>
<comment type="subunit">
    <text evidence="4">Part of the 50S ribosomal subunit. Homodimer, it forms part of the ribosomal stalk which helps the ribosome interact with GTP-bound translation factors. Forms a heptameric L10(L12)2(L12)2(L12)2 complex, where L10 forms an elongated spine to which the L12 dimers bind in a sequential fashion.</text>
</comment>
<evidence type="ECO:0000313" key="6">
    <source>
        <dbReference type="EMBL" id="ABE52829.1"/>
    </source>
</evidence>
<dbReference type="OrthoDB" id="3337at2157"/>
<keyword evidence="7" id="KW-1185">Reference proteome</keyword>
<evidence type="ECO:0000256" key="1">
    <source>
        <dbReference type="ARBA" id="ARBA00005436"/>
    </source>
</evidence>
<dbReference type="Gene3D" id="1.10.10.1410">
    <property type="match status" value="1"/>
</dbReference>
<dbReference type="FunFam" id="1.10.10.1410:FF:000002">
    <property type="entry name" value="60S acidic ribosomal protein P2"/>
    <property type="match status" value="1"/>
</dbReference>
<dbReference type="InterPro" id="IPR038716">
    <property type="entry name" value="P1/P2_N_sf"/>
</dbReference>
<dbReference type="GO" id="GO:0005840">
    <property type="term" value="C:ribosome"/>
    <property type="evidence" value="ECO:0007669"/>
    <property type="project" value="UniProtKB-KW"/>
</dbReference>
<comment type="function">
    <text evidence="4">Forms part of the ribosomal stalk, playing a central role in the interaction of the ribosome with GTP-bound translation factors.</text>
</comment>
<protein>
    <recommendedName>
        <fullName evidence="4">Large ribosomal subunit protein P1</fullName>
    </recommendedName>
</protein>
<dbReference type="EMBL" id="CP000300">
    <property type="protein sequence ID" value="ABE52829.1"/>
    <property type="molecule type" value="Genomic_DNA"/>
</dbReference>
<proteinExistence type="inferred from homology"/>
<dbReference type="Pfam" id="PF00428">
    <property type="entry name" value="Ribosomal_60s"/>
    <property type="match status" value="1"/>
</dbReference>
<reference evidence="7" key="1">
    <citation type="journal article" date="2009" name="ISME J.">
        <title>The genome sequence of the psychrophilic archaeon, Methanococcoides burtonii: the role of genome evolution in cold adaptation.</title>
        <authorList>
            <person name="Allen M.A."/>
            <person name="Lauro F.M."/>
            <person name="Williams T.J."/>
            <person name="Burg D."/>
            <person name="Siddiqui K.S."/>
            <person name="De Francisci D."/>
            <person name="Chong K.W."/>
            <person name="Pilak O."/>
            <person name="Chew H.H."/>
            <person name="De Maere M.Z."/>
            <person name="Ting L."/>
            <person name="Katrib M."/>
            <person name="Ng C."/>
            <person name="Sowers K.R."/>
            <person name="Galperin M.Y."/>
            <person name="Anderson I.J."/>
            <person name="Ivanova N."/>
            <person name="Dalin E."/>
            <person name="Martinez M."/>
            <person name="Lapidus A."/>
            <person name="Hauser L."/>
            <person name="Land M."/>
            <person name="Thomas T."/>
            <person name="Cavicchioli R."/>
        </authorList>
    </citation>
    <scope>NUCLEOTIDE SEQUENCE [LARGE SCALE GENOMIC DNA]</scope>
    <source>
        <strain evidence="7">DSM 6242 / NBRC 107633 / OCM 468 / ACE-M</strain>
    </source>
</reference>
<dbReference type="KEGG" id="mbu:Mbur_1948"/>
<dbReference type="RefSeq" id="WP_011499971.1">
    <property type="nucleotide sequence ID" value="NC_007955.1"/>
</dbReference>
<feature type="compositionally biased region" description="Acidic residues" evidence="5">
    <location>
        <begin position="77"/>
        <end position="90"/>
    </location>
</feature>
<dbReference type="Proteomes" id="UP000001979">
    <property type="component" value="Chromosome"/>
</dbReference>
<evidence type="ECO:0000256" key="3">
    <source>
        <dbReference type="ARBA" id="ARBA00023274"/>
    </source>
</evidence>
<feature type="region of interest" description="Disordered" evidence="5">
    <location>
        <begin position="77"/>
        <end position="100"/>
    </location>
</feature>
<dbReference type="InterPro" id="IPR022295">
    <property type="entry name" value="Ribosomal_P1_arc"/>
</dbReference>
<dbReference type="HAMAP" id="MF_01478">
    <property type="entry name" value="Ribosomal_L12_arch"/>
    <property type="match status" value="1"/>
</dbReference>
<evidence type="ECO:0000256" key="2">
    <source>
        <dbReference type="ARBA" id="ARBA00022980"/>
    </source>
</evidence>
<name>Q12UP7_METBU</name>
<accession>Q12UP7</accession>
<organism evidence="6 7">
    <name type="scientific">Methanococcoides burtonii (strain DSM 6242 / NBRC 107633 / OCM 468 / ACE-M)</name>
    <dbReference type="NCBI Taxonomy" id="259564"/>
    <lineage>
        <taxon>Archaea</taxon>
        <taxon>Methanobacteriati</taxon>
        <taxon>Methanobacteriota</taxon>
        <taxon>Stenosarchaea group</taxon>
        <taxon>Methanomicrobia</taxon>
        <taxon>Methanosarcinales</taxon>
        <taxon>Methanosarcinaceae</taxon>
        <taxon>Methanococcoides</taxon>
    </lineage>
</organism>
<keyword evidence="3 4" id="KW-0687">Ribonucleoprotein</keyword>
<dbReference type="GO" id="GO:1990904">
    <property type="term" value="C:ribonucleoprotein complex"/>
    <property type="evidence" value="ECO:0007669"/>
    <property type="project" value="UniProtKB-KW"/>
</dbReference>
<dbReference type="GeneID" id="3997849"/>
<dbReference type="GO" id="GO:0006414">
    <property type="term" value="P:translational elongation"/>
    <property type="evidence" value="ECO:0007669"/>
    <property type="project" value="InterPro"/>
</dbReference>
<evidence type="ECO:0000313" key="7">
    <source>
        <dbReference type="Proteomes" id="UP000001979"/>
    </source>
</evidence>
<evidence type="ECO:0000256" key="5">
    <source>
        <dbReference type="SAM" id="MobiDB-lite"/>
    </source>
</evidence>
<gene>
    <name evidence="6" type="primary">rpl12p</name>
    <name evidence="4" type="synonym">rpl12</name>
    <name evidence="6" type="ordered locus">Mbur_1948</name>
</gene>
<dbReference type="InterPro" id="IPR027534">
    <property type="entry name" value="Ribosomal_P1/P2"/>
</dbReference>
<dbReference type="AlphaFoldDB" id="Q12UP7"/>